<sequence>MHRHFSGDSFSQDGECDLDSSEPRIRRVDAESSTMKSAEGAASNDQTLNFRPENSRQLPQEKSSSLTSSSKTSLGFLNDFYSNVVDLIKYRNLDKLEAQLEQNDDVFGPIDITKKTILHYACEFNSLEICKLIVDCLFRRKKRTNLKLNDWVNCSNSDGLTSVHFAAYRGNNELIRYLVNLGADIYAQDNDGHNCVHIAAQSDKVNTIYYLIKNYGFDINQGDNNNSTALHWAAFLNKENALTYLLAWGADPNRQDIDNNTPLHLSVISACRGTKTLNIKLLLLKGASRTLTNNDLCTPLDLVKAGDHLENELREILKETSVVSCFMLRAPLAKMRKNERTVAFFLVMIFTVMILSFLYVIPTFKSNLVAILSGVFGIYLFVSFGGVTIKNPGYLEQDPDVDFQELLNTLDPLDICPECEIILTPRCRHCNICNKCVERFDHHCPYINNCVGYSNHGWFLSYVFSMALNIIHHIALCSLALARGEDPGTSLVEEMDNIVMFYVSCSIILIICGIFVLPVIFLVFIHITNFMKNKTTNERFSKQKVNNTSLTNKITNSVGDDTSPSILVNVEYNSFMGKQHKSCFSNCASMCNYKPPSQLEMRNEIMNQD</sequence>
<feature type="transmembrane region" description="Helical" evidence="8">
    <location>
        <begin position="342"/>
        <end position="362"/>
    </location>
</feature>
<comment type="subcellular location">
    <subcellularLocation>
        <location evidence="1">Membrane</location>
        <topology evidence="1">Multi-pass membrane protein</topology>
    </subcellularLocation>
</comment>
<gene>
    <name evidence="11" type="ORF">ECRASSUSDP1_LOCUS1763</name>
</gene>
<evidence type="ECO:0000256" key="1">
    <source>
        <dbReference type="ARBA" id="ARBA00004141"/>
    </source>
</evidence>
<dbReference type="PANTHER" id="PTHR24161">
    <property type="entry name" value="ANK_REP_REGION DOMAIN-CONTAINING PROTEIN-RELATED"/>
    <property type="match status" value="1"/>
</dbReference>
<evidence type="ECO:0000256" key="7">
    <source>
        <dbReference type="PROSITE-ProRule" id="PRU00023"/>
    </source>
</evidence>
<evidence type="ECO:0000256" key="9">
    <source>
        <dbReference type="SAM" id="MobiDB-lite"/>
    </source>
</evidence>
<feature type="transmembrane region" description="Helical" evidence="8">
    <location>
        <begin position="368"/>
        <end position="389"/>
    </location>
</feature>
<feature type="transmembrane region" description="Helical" evidence="8">
    <location>
        <begin position="501"/>
        <end position="525"/>
    </location>
</feature>
<dbReference type="PANTHER" id="PTHR24161:SF85">
    <property type="entry name" value="PALMITOYLTRANSFERASE HIP14"/>
    <property type="match status" value="1"/>
</dbReference>
<feature type="domain" description="Palmitoyltransferase DHHC" evidence="10">
    <location>
        <begin position="412"/>
        <end position="542"/>
    </location>
</feature>
<dbReference type="Pfam" id="PF12796">
    <property type="entry name" value="Ank_2"/>
    <property type="match status" value="1"/>
</dbReference>
<dbReference type="InterPro" id="IPR036770">
    <property type="entry name" value="Ankyrin_rpt-contain_sf"/>
</dbReference>
<feature type="repeat" description="ANK" evidence="7">
    <location>
        <begin position="225"/>
        <end position="257"/>
    </location>
</feature>
<dbReference type="InterPro" id="IPR001594">
    <property type="entry name" value="Palmitoyltrfase_DHHC"/>
</dbReference>
<dbReference type="SMART" id="SM00248">
    <property type="entry name" value="ANK"/>
    <property type="match status" value="5"/>
</dbReference>
<evidence type="ECO:0000256" key="2">
    <source>
        <dbReference type="ARBA" id="ARBA00022692"/>
    </source>
</evidence>
<evidence type="ECO:0000313" key="12">
    <source>
        <dbReference type="Proteomes" id="UP001295684"/>
    </source>
</evidence>
<dbReference type="InterPro" id="IPR002110">
    <property type="entry name" value="Ankyrin_rpt"/>
</dbReference>
<evidence type="ECO:0000256" key="8">
    <source>
        <dbReference type="RuleBase" id="RU079119"/>
    </source>
</evidence>
<feature type="compositionally biased region" description="Basic and acidic residues" evidence="9">
    <location>
        <begin position="21"/>
        <end position="30"/>
    </location>
</feature>
<evidence type="ECO:0000313" key="11">
    <source>
        <dbReference type="EMBL" id="CAI2360459.1"/>
    </source>
</evidence>
<comment type="domain">
    <text evidence="8">The DHHC domain is required for palmitoyltransferase activity.</text>
</comment>
<keyword evidence="4 8" id="KW-1133">Transmembrane helix</keyword>
<keyword evidence="5 7" id="KW-0040">ANK repeat</keyword>
<evidence type="ECO:0000256" key="3">
    <source>
        <dbReference type="ARBA" id="ARBA00022737"/>
    </source>
</evidence>
<evidence type="ECO:0000256" key="4">
    <source>
        <dbReference type="ARBA" id="ARBA00022989"/>
    </source>
</evidence>
<proteinExistence type="inferred from homology"/>
<dbReference type="Pfam" id="PF01529">
    <property type="entry name" value="DHHC"/>
    <property type="match status" value="1"/>
</dbReference>
<dbReference type="GO" id="GO:0016020">
    <property type="term" value="C:membrane"/>
    <property type="evidence" value="ECO:0007669"/>
    <property type="project" value="UniProtKB-SubCell"/>
</dbReference>
<comment type="catalytic activity">
    <reaction evidence="8">
        <text>L-cysteinyl-[protein] + hexadecanoyl-CoA = S-hexadecanoyl-L-cysteinyl-[protein] + CoA</text>
        <dbReference type="Rhea" id="RHEA:36683"/>
        <dbReference type="Rhea" id="RHEA-COMP:10131"/>
        <dbReference type="Rhea" id="RHEA-COMP:11032"/>
        <dbReference type="ChEBI" id="CHEBI:29950"/>
        <dbReference type="ChEBI" id="CHEBI:57287"/>
        <dbReference type="ChEBI" id="CHEBI:57379"/>
        <dbReference type="ChEBI" id="CHEBI:74151"/>
        <dbReference type="EC" id="2.3.1.225"/>
    </reaction>
</comment>
<evidence type="ECO:0000259" key="10">
    <source>
        <dbReference type="Pfam" id="PF01529"/>
    </source>
</evidence>
<reference evidence="11" key="1">
    <citation type="submission" date="2023-07" db="EMBL/GenBank/DDBJ databases">
        <authorList>
            <consortium name="AG Swart"/>
            <person name="Singh M."/>
            <person name="Singh A."/>
            <person name="Seah K."/>
            <person name="Emmerich C."/>
        </authorList>
    </citation>
    <scope>NUCLEOTIDE SEQUENCE</scope>
    <source>
        <strain evidence="11">DP1</strain>
    </source>
</reference>
<dbReference type="PROSITE" id="PS50088">
    <property type="entry name" value="ANK_REPEAT"/>
    <property type="match status" value="2"/>
</dbReference>
<dbReference type="SUPFAM" id="SSF48403">
    <property type="entry name" value="Ankyrin repeat"/>
    <property type="match status" value="1"/>
</dbReference>
<organism evidence="11 12">
    <name type="scientific">Euplotes crassus</name>
    <dbReference type="NCBI Taxonomy" id="5936"/>
    <lineage>
        <taxon>Eukaryota</taxon>
        <taxon>Sar</taxon>
        <taxon>Alveolata</taxon>
        <taxon>Ciliophora</taxon>
        <taxon>Intramacronucleata</taxon>
        <taxon>Spirotrichea</taxon>
        <taxon>Hypotrichia</taxon>
        <taxon>Euplotida</taxon>
        <taxon>Euplotidae</taxon>
        <taxon>Moneuplotes</taxon>
    </lineage>
</organism>
<keyword evidence="3" id="KW-0677">Repeat</keyword>
<feature type="region of interest" description="Disordered" evidence="9">
    <location>
        <begin position="1"/>
        <end position="70"/>
    </location>
</feature>
<keyword evidence="12" id="KW-1185">Reference proteome</keyword>
<feature type="repeat" description="ANK" evidence="7">
    <location>
        <begin position="158"/>
        <end position="190"/>
    </location>
</feature>
<evidence type="ECO:0000256" key="5">
    <source>
        <dbReference type="ARBA" id="ARBA00023043"/>
    </source>
</evidence>
<dbReference type="Proteomes" id="UP001295684">
    <property type="component" value="Unassembled WGS sequence"/>
</dbReference>
<dbReference type="AlphaFoldDB" id="A0AAD1U5A2"/>
<protein>
    <recommendedName>
        <fullName evidence="8">Palmitoyltransferase</fullName>
        <ecNumber evidence="8">2.3.1.225</ecNumber>
    </recommendedName>
</protein>
<keyword evidence="2 8" id="KW-0812">Transmembrane</keyword>
<dbReference type="EC" id="2.3.1.225" evidence="8"/>
<keyword evidence="8" id="KW-0808">Transferase</keyword>
<keyword evidence="6 8" id="KW-0472">Membrane</keyword>
<comment type="caution">
    <text evidence="11">The sequence shown here is derived from an EMBL/GenBank/DDBJ whole genome shotgun (WGS) entry which is preliminary data.</text>
</comment>
<dbReference type="EMBL" id="CAMPGE010001657">
    <property type="protein sequence ID" value="CAI2360459.1"/>
    <property type="molecule type" value="Genomic_DNA"/>
</dbReference>
<accession>A0AAD1U5A2</accession>
<comment type="similarity">
    <text evidence="8">Belongs to the DHHC palmitoyltransferase family.</text>
</comment>
<dbReference type="Gene3D" id="1.25.40.20">
    <property type="entry name" value="Ankyrin repeat-containing domain"/>
    <property type="match status" value="1"/>
</dbReference>
<feature type="transmembrane region" description="Helical" evidence="8">
    <location>
        <begin position="459"/>
        <end position="481"/>
    </location>
</feature>
<name>A0AAD1U5A2_EUPCR</name>
<keyword evidence="8" id="KW-0012">Acyltransferase</keyword>
<dbReference type="GO" id="GO:0019706">
    <property type="term" value="F:protein-cysteine S-palmitoyltransferase activity"/>
    <property type="evidence" value="ECO:0007669"/>
    <property type="project" value="UniProtKB-EC"/>
</dbReference>
<evidence type="ECO:0000256" key="6">
    <source>
        <dbReference type="ARBA" id="ARBA00023136"/>
    </source>
</evidence>
<dbReference type="PROSITE" id="PS50216">
    <property type="entry name" value="DHHC"/>
    <property type="match status" value="1"/>
</dbReference>
<dbReference type="PROSITE" id="PS50297">
    <property type="entry name" value="ANK_REP_REGION"/>
    <property type="match status" value="2"/>
</dbReference>